<proteinExistence type="predicted"/>
<accession>A0A1H3E9C3</accession>
<gene>
    <name evidence="1" type="ORF">SAMN05444338_11471</name>
</gene>
<dbReference type="RefSeq" id="WP_091434329.1">
    <property type="nucleotide sequence ID" value="NZ_FNMV01000014.1"/>
</dbReference>
<sequence length="147" mass="16953">MQKSISVVLKSIFGKSKKTPKPITWEIKTKKTGFNTYEIHIIAFVSHPWWIYPQESTRDGIFPTAIKFEENTFLSLIGKPQEIGVLKEVYDETSKTKIRFYASAVIFVQEIIVYRQPELLTAKIIFTACTAKGCLNPQEMEFKIELD</sequence>
<dbReference type="Proteomes" id="UP000198569">
    <property type="component" value="Unassembled WGS sequence"/>
</dbReference>
<dbReference type="EMBL" id="FNMV01000014">
    <property type="protein sequence ID" value="SDX74868.1"/>
    <property type="molecule type" value="Genomic_DNA"/>
</dbReference>
<keyword evidence="2" id="KW-1185">Reference proteome</keyword>
<dbReference type="AlphaFoldDB" id="A0A1H3E9C3"/>
<name>A0A1H3E9C3_9FLAO</name>
<reference evidence="2" key="1">
    <citation type="submission" date="2016-10" db="EMBL/GenBank/DDBJ databases">
        <authorList>
            <person name="Varghese N."/>
            <person name="Submissions S."/>
        </authorList>
    </citation>
    <scope>NUCLEOTIDE SEQUENCE [LARGE SCALE GENOMIC DNA]</scope>
    <source>
        <strain evidence="2">DSM 15718</strain>
    </source>
</reference>
<dbReference type="OrthoDB" id="767251at2"/>
<protein>
    <recommendedName>
        <fullName evidence="3">Thiol:disulfide interchange protein DsbD N-terminal domain-containing protein</fullName>
    </recommendedName>
</protein>
<evidence type="ECO:0000313" key="1">
    <source>
        <dbReference type="EMBL" id="SDX74868.1"/>
    </source>
</evidence>
<evidence type="ECO:0008006" key="3">
    <source>
        <dbReference type="Google" id="ProtNLM"/>
    </source>
</evidence>
<dbReference type="STRING" id="229203.SAMN05444338_11471"/>
<organism evidence="1 2">
    <name type="scientific">Flavobacterium degerlachei</name>
    <dbReference type="NCBI Taxonomy" id="229203"/>
    <lineage>
        <taxon>Bacteria</taxon>
        <taxon>Pseudomonadati</taxon>
        <taxon>Bacteroidota</taxon>
        <taxon>Flavobacteriia</taxon>
        <taxon>Flavobacteriales</taxon>
        <taxon>Flavobacteriaceae</taxon>
        <taxon>Flavobacterium</taxon>
    </lineage>
</organism>
<evidence type="ECO:0000313" key="2">
    <source>
        <dbReference type="Proteomes" id="UP000198569"/>
    </source>
</evidence>